<evidence type="ECO:0000313" key="2">
    <source>
        <dbReference type="Proteomes" id="UP000279089"/>
    </source>
</evidence>
<name>A0A3N4MUP7_9BACT</name>
<accession>A0A3N4MUP7</accession>
<dbReference type="EMBL" id="RMBX01000012">
    <property type="protein sequence ID" value="RPD39183.1"/>
    <property type="molecule type" value="Genomic_DNA"/>
</dbReference>
<organism evidence="1 2">
    <name type="scientific">Chitinophaga barathri</name>
    <dbReference type="NCBI Taxonomy" id="1647451"/>
    <lineage>
        <taxon>Bacteria</taxon>
        <taxon>Pseudomonadati</taxon>
        <taxon>Bacteroidota</taxon>
        <taxon>Chitinophagia</taxon>
        <taxon>Chitinophagales</taxon>
        <taxon>Chitinophagaceae</taxon>
        <taxon>Chitinophaga</taxon>
    </lineage>
</organism>
<dbReference type="AlphaFoldDB" id="A0A3N4MUP7"/>
<reference evidence="2" key="1">
    <citation type="submission" date="2018-11" db="EMBL/GenBank/DDBJ databases">
        <title>Chitinophaga lutea sp.nov., isolate from arsenic contaminated soil.</title>
        <authorList>
            <person name="Zong Y."/>
        </authorList>
    </citation>
    <scope>NUCLEOTIDE SEQUENCE [LARGE SCALE GENOMIC DNA]</scope>
    <source>
        <strain evidence="2">YLT18</strain>
    </source>
</reference>
<dbReference type="Proteomes" id="UP000279089">
    <property type="component" value="Unassembled WGS sequence"/>
</dbReference>
<evidence type="ECO:0000313" key="1">
    <source>
        <dbReference type="EMBL" id="RPD39183.1"/>
    </source>
</evidence>
<comment type="caution">
    <text evidence="1">The sequence shown here is derived from an EMBL/GenBank/DDBJ whole genome shotgun (WGS) entry which is preliminary data.</text>
</comment>
<protein>
    <submittedName>
        <fullName evidence="1">Uncharacterized protein</fullName>
    </submittedName>
</protein>
<proteinExistence type="predicted"/>
<gene>
    <name evidence="1" type="ORF">EG028_21465</name>
</gene>
<dbReference type="OrthoDB" id="675302at2"/>
<keyword evidence="2" id="KW-1185">Reference proteome</keyword>
<sequence>MAVACNTTSQQPAKDITKTDSTALLPRPSAKGILAMYEELPGFDTLNLGTVERDTLGQMTGKYKGRWLDSAYSRMLPVVLTNGIYPNEENDFTGFYACYKFPINERLTGLLTRTPGEYDISVLSLLYYDHDADSVGYAFDLLHDWGDAGDAVSYNTWLIRNQQSVDAWMAVNSIWEEAGDSVYNSNTIYFKADLAARTLDTAYKNKPEWAETFKYLIGEKTYEVPDSTYVNKHTISE</sequence>